<dbReference type="RefSeq" id="WP_270078374.1">
    <property type="nucleotide sequence ID" value="NZ_CP115174.1"/>
</dbReference>
<feature type="domain" description="Luciferase-like" evidence="5">
    <location>
        <begin position="6"/>
        <end position="329"/>
    </location>
</feature>
<protein>
    <submittedName>
        <fullName evidence="6">LLM class flavin-dependent oxidoreductase</fullName>
    </submittedName>
</protein>
<evidence type="ECO:0000256" key="3">
    <source>
        <dbReference type="ARBA" id="ARBA00023002"/>
    </source>
</evidence>
<sequence length="371" mass="40896">MSNASEFLWYIPNQIEGGHRGDISDADPAGLETLMRQAEALEQHGWKGALIGTGWGRPDTFTVATALAARTRTFEPLIAIRPGYWRPANFASAAATLDRLSGGRVRINIVSGQDNLAAYGDSEGDQAHRYGRTKDFMRLVRRLWTEEDVTFETEHFRVAGSTVSPRIIARGDRLHPKLYFGGASEAAERVAATEADVQLFWGEPLDGVADRIARLRQLSRDLDRDLPPLEFGLRITTLVRDTTEQAWADAEAKVEEMARAQSLPDQHRRAPAVGQQRLLDLHARGEVLDDNLYTAPGRYGGGGAGTTWLVGSAADVASSLRKYRDLGISQFVLSDTPYLSEIARQGDQLLPLLRDEPRSTVERLFAADSIA</sequence>
<dbReference type="Gene3D" id="3.20.20.30">
    <property type="entry name" value="Luciferase-like domain"/>
    <property type="match status" value="1"/>
</dbReference>
<dbReference type="Proteomes" id="UP001210865">
    <property type="component" value="Chromosome"/>
</dbReference>
<evidence type="ECO:0000256" key="1">
    <source>
        <dbReference type="ARBA" id="ARBA00022630"/>
    </source>
</evidence>
<reference evidence="6 7" key="1">
    <citation type="submission" date="2022-12" db="EMBL/GenBank/DDBJ databases">
        <title>Sphingomonas abieness sp. nov., an endophytic bacterium isolated from Abies koreana.</title>
        <authorList>
            <person name="Jiang L."/>
            <person name="Lee J."/>
        </authorList>
    </citation>
    <scope>NUCLEOTIDE SEQUENCE [LARGE SCALE GENOMIC DNA]</scope>
    <source>
        <strain evidence="7">PAMB 00755</strain>
    </source>
</reference>
<evidence type="ECO:0000259" key="5">
    <source>
        <dbReference type="Pfam" id="PF00296"/>
    </source>
</evidence>
<keyword evidence="2" id="KW-0288">FMN</keyword>
<evidence type="ECO:0000313" key="6">
    <source>
        <dbReference type="EMBL" id="WBO23743.1"/>
    </source>
</evidence>
<proteinExistence type="predicted"/>
<keyword evidence="4" id="KW-0503">Monooxygenase</keyword>
<keyword evidence="3" id="KW-0560">Oxidoreductase</keyword>
<evidence type="ECO:0000313" key="7">
    <source>
        <dbReference type="Proteomes" id="UP001210865"/>
    </source>
</evidence>
<dbReference type="InterPro" id="IPR036661">
    <property type="entry name" value="Luciferase-like_sf"/>
</dbReference>
<keyword evidence="1" id="KW-0285">Flavoprotein</keyword>
<dbReference type="SUPFAM" id="SSF51679">
    <property type="entry name" value="Bacterial luciferase-like"/>
    <property type="match status" value="1"/>
</dbReference>
<organism evidence="6 7">
    <name type="scientific">Sphingomonas abietis</name>
    <dbReference type="NCBI Taxonomy" id="3012344"/>
    <lineage>
        <taxon>Bacteria</taxon>
        <taxon>Pseudomonadati</taxon>
        <taxon>Pseudomonadota</taxon>
        <taxon>Alphaproteobacteria</taxon>
        <taxon>Sphingomonadales</taxon>
        <taxon>Sphingomonadaceae</taxon>
        <taxon>Sphingomonas</taxon>
    </lineage>
</organism>
<accession>A0ABY7NSW9</accession>
<gene>
    <name evidence="6" type="ORF">PBT88_06370</name>
</gene>
<dbReference type="PANTHER" id="PTHR42847">
    <property type="entry name" value="ALKANESULFONATE MONOOXYGENASE"/>
    <property type="match status" value="1"/>
</dbReference>
<dbReference type="CDD" id="cd01094">
    <property type="entry name" value="Alkanesulfonate_monoxygenase"/>
    <property type="match status" value="1"/>
</dbReference>
<dbReference type="PANTHER" id="PTHR42847:SF4">
    <property type="entry name" value="ALKANESULFONATE MONOOXYGENASE-RELATED"/>
    <property type="match status" value="1"/>
</dbReference>
<evidence type="ECO:0000256" key="2">
    <source>
        <dbReference type="ARBA" id="ARBA00022643"/>
    </source>
</evidence>
<keyword evidence="7" id="KW-1185">Reference proteome</keyword>
<evidence type="ECO:0000256" key="4">
    <source>
        <dbReference type="ARBA" id="ARBA00023033"/>
    </source>
</evidence>
<dbReference type="InterPro" id="IPR011251">
    <property type="entry name" value="Luciferase-like_dom"/>
</dbReference>
<dbReference type="InterPro" id="IPR050172">
    <property type="entry name" value="SsuD_RutA_monooxygenase"/>
</dbReference>
<dbReference type="EMBL" id="CP115174">
    <property type="protein sequence ID" value="WBO23743.1"/>
    <property type="molecule type" value="Genomic_DNA"/>
</dbReference>
<name>A0ABY7NSW9_9SPHN</name>
<dbReference type="Pfam" id="PF00296">
    <property type="entry name" value="Bac_luciferase"/>
    <property type="match status" value="1"/>
</dbReference>